<dbReference type="AlphaFoldDB" id="A0A177D8H8"/>
<feature type="signal peptide" evidence="1">
    <location>
        <begin position="1"/>
        <end position="19"/>
    </location>
</feature>
<dbReference type="GeneID" id="29117208"/>
<dbReference type="EMBL" id="KV441491">
    <property type="protein sequence ID" value="OAG16034.1"/>
    <property type="molecule type" value="Genomic_DNA"/>
</dbReference>
<reference evidence="2 3" key="1">
    <citation type="submission" date="2016-05" db="EMBL/GenBank/DDBJ databases">
        <title>Comparative analysis of secretome profiles of manganese(II)-oxidizing ascomycete fungi.</title>
        <authorList>
            <consortium name="DOE Joint Genome Institute"/>
            <person name="Zeiner C.A."/>
            <person name="Purvine S.O."/>
            <person name="Zink E.M."/>
            <person name="Wu S."/>
            <person name="Pasa-Tolic L."/>
            <person name="Chaput D.L."/>
            <person name="Haridas S."/>
            <person name="Grigoriev I.V."/>
            <person name="Santelli C.M."/>
            <person name="Hansel C.M."/>
        </authorList>
    </citation>
    <scope>NUCLEOTIDE SEQUENCE [LARGE SCALE GENOMIC DNA]</scope>
    <source>
        <strain evidence="2 3">SRC1lrK2f</strain>
    </source>
</reference>
<dbReference type="KEGG" id="aalt:CC77DRAFT_411834"/>
<evidence type="ECO:0008006" key="4">
    <source>
        <dbReference type="Google" id="ProtNLM"/>
    </source>
</evidence>
<evidence type="ECO:0000313" key="3">
    <source>
        <dbReference type="Proteomes" id="UP000077248"/>
    </source>
</evidence>
<keyword evidence="1" id="KW-0732">Signal</keyword>
<sequence>MNVTPYLRLILISIPRLSCLSFQGAHTSPPKSCKYGTHAHRLDSIGAYSNGHSSPEQRLRCLNLTSPHSSICRPQVPQSLTNRTHATISRTLTHKSRNKPYRWLTGMHQRTLP</sequence>
<protein>
    <recommendedName>
        <fullName evidence="4">Secreted protein</fullName>
    </recommendedName>
</protein>
<dbReference type="Proteomes" id="UP000077248">
    <property type="component" value="Unassembled WGS sequence"/>
</dbReference>
<dbReference type="VEuPathDB" id="FungiDB:CC77DRAFT_411834"/>
<evidence type="ECO:0000256" key="1">
    <source>
        <dbReference type="SAM" id="SignalP"/>
    </source>
</evidence>
<proteinExistence type="predicted"/>
<name>A0A177D8H8_ALTAL</name>
<accession>A0A177D8H8</accession>
<feature type="chain" id="PRO_5008059121" description="Secreted protein" evidence="1">
    <location>
        <begin position="20"/>
        <end position="113"/>
    </location>
</feature>
<evidence type="ECO:0000313" key="2">
    <source>
        <dbReference type="EMBL" id="OAG16034.1"/>
    </source>
</evidence>
<gene>
    <name evidence="2" type="ORF">CC77DRAFT_411834</name>
</gene>
<keyword evidence="3" id="KW-1185">Reference proteome</keyword>
<dbReference type="RefSeq" id="XP_018381455.1">
    <property type="nucleotide sequence ID" value="XM_018531614.1"/>
</dbReference>
<organism evidence="2 3">
    <name type="scientific">Alternaria alternata</name>
    <name type="common">Alternaria rot fungus</name>
    <name type="synonym">Torula alternata</name>
    <dbReference type="NCBI Taxonomy" id="5599"/>
    <lineage>
        <taxon>Eukaryota</taxon>
        <taxon>Fungi</taxon>
        <taxon>Dikarya</taxon>
        <taxon>Ascomycota</taxon>
        <taxon>Pezizomycotina</taxon>
        <taxon>Dothideomycetes</taxon>
        <taxon>Pleosporomycetidae</taxon>
        <taxon>Pleosporales</taxon>
        <taxon>Pleosporineae</taxon>
        <taxon>Pleosporaceae</taxon>
        <taxon>Alternaria</taxon>
        <taxon>Alternaria sect. Alternaria</taxon>
        <taxon>Alternaria alternata complex</taxon>
    </lineage>
</organism>